<dbReference type="AlphaFoldDB" id="A0A668SU91"/>
<feature type="domain" description="CoA carboxyltransferase C-terminal" evidence="9">
    <location>
        <begin position="290"/>
        <end position="539"/>
    </location>
</feature>
<gene>
    <name evidence="10" type="primary">MCCC2</name>
</gene>
<dbReference type="InterPro" id="IPR034733">
    <property type="entry name" value="AcCoA_carboxyl_beta"/>
</dbReference>
<evidence type="ECO:0000313" key="11">
    <source>
        <dbReference type="Proteomes" id="UP000472276"/>
    </source>
</evidence>
<dbReference type="Pfam" id="PF01039">
    <property type="entry name" value="Carboxyl_trans"/>
    <property type="match status" value="2"/>
</dbReference>
<dbReference type="InterPro" id="IPR029045">
    <property type="entry name" value="ClpP/crotonase-like_dom_sf"/>
</dbReference>
<dbReference type="PROSITE" id="PS50980">
    <property type="entry name" value="COA_CT_NTER"/>
    <property type="match status" value="1"/>
</dbReference>
<proteinExistence type="inferred from homology"/>
<dbReference type="SUPFAM" id="SSF52096">
    <property type="entry name" value="ClpP/crotonase"/>
    <property type="match status" value="2"/>
</dbReference>
<accession>A0A668SU91</accession>
<reference evidence="10" key="1">
    <citation type="submission" date="2025-08" db="UniProtKB">
        <authorList>
            <consortium name="Ensembl"/>
        </authorList>
    </citation>
    <scope>IDENTIFICATION</scope>
</reference>
<evidence type="ECO:0000313" key="10">
    <source>
        <dbReference type="Ensembl" id="ENSOABP00000018040.1"/>
    </source>
</evidence>
<keyword evidence="11" id="KW-1185">Reference proteome</keyword>
<dbReference type="Ensembl" id="ENSOABT00000018590.2">
    <property type="protein sequence ID" value="ENSOABP00000018040.1"/>
    <property type="gene ID" value="ENSOABG00000006740.2"/>
</dbReference>
<dbReference type="GO" id="GO:1905202">
    <property type="term" value="C:methylcrotonoyl-CoA carboxylase complex"/>
    <property type="evidence" value="ECO:0007669"/>
    <property type="project" value="TreeGrafter"/>
</dbReference>
<evidence type="ECO:0000256" key="1">
    <source>
        <dbReference type="ARBA" id="ARBA00006102"/>
    </source>
</evidence>
<dbReference type="InterPro" id="IPR011762">
    <property type="entry name" value="COA_CT_N"/>
</dbReference>
<dbReference type="FunFam" id="3.90.226.10:FF:000004">
    <property type="entry name" value="Methylcrotonoyl-CoA carboxylase beta chain"/>
    <property type="match status" value="1"/>
</dbReference>
<dbReference type="GO" id="GO:0005739">
    <property type="term" value="C:mitochondrion"/>
    <property type="evidence" value="ECO:0007669"/>
    <property type="project" value="TreeGrafter"/>
</dbReference>
<evidence type="ECO:0000256" key="5">
    <source>
        <dbReference type="ARBA" id="ARBA00031237"/>
    </source>
</evidence>
<comment type="similarity">
    <text evidence="1">Belongs to the AccD/PCCB family.</text>
</comment>
<comment type="catalytic activity">
    <reaction evidence="7">
        <text>3-methylbut-2-enoyl-CoA + hydrogencarbonate + ATP = 3-methyl-(2E)-glutaconyl-CoA + ADP + phosphate + H(+)</text>
        <dbReference type="Rhea" id="RHEA:13589"/>
        <dbReference type="ChEBI" id="CHEBI:15378"/>
        <dbReference type="ChEBI" id="CHEBI:17544"/>
        <dbReference type="ChEBI" id="CHEBI:30616"/>
        <dbReference type="ChEBI" id="CHEBI:43474"/>
        <dbReference type="ChEBI" id="CHEBI:57344"/>
        <dbReference type="ChEBI" id="CHEBI:57346"/>
        <dbReference type="ChEBI" id="CHEBI:456216"/>
        <dbReference type="EC" id="6.4.1.4"/>
    </reaction>
</comment>
<evidence type="ECO:0000256" key="7">
    <source>
        <dbReference type="ARBA" id="ARBA00052347"/>
    </source>
</evidence>
<evidence type="ECO:0000259" key="9">
    <source>
        <dbReference type="PROSITE" id="PS50989"/>
    </source>
</evidence>
<dbReference type="UniPathway" id="UPA00363">
    <property type="reaction ID" value="UER00861"/>
</dbReference>
<dbReference type="InterPro" id="IPR045190">
    <property type="entry name" value="MCCB/AccD1-like"/>
</dbReference>
<name>A0A668SU91_OREAU</name>
<dbReference type="PANTHER" id="PTHR22855:SF13">
    <property type="entry name" value="METHYLCROTONOYL-COA CARBOXYLASE BETA CHAIN, MITOCHONDRIAL"/>
    <property type="match status" value="1"/>
</dbReference>
<dbReference type="GO" id="GO:0004485">
    <property type="term" value="F:methylcrotonoyl-CoA carboxylase activity"/>
    <property type="evidence" value="ECO:0007669"/>
    <property type="project" value="UniProtKB-EC"/>
</dbReference>
<protein>
    <recommendedName>
        <fullName evidence="3">methylcrotonoyl-CoA carboxylase</fullName>
        <ecNumber evidence="3">6.4.1.4</ecNumber>
    </recommendedName>
    <alternativeName>
        <fullName evidence="6">3-methylcrotonyl-CoA carboxylase 2</fullName>
    </alternativeName>
    <alternativeName>
        <fullName evidence="4">3-methylcrotonyl-CoA carboxylase non-biotin-containing subunit</fullName>
    </alternativeName>
    <alternativeName>
        <fullName evidence="5">3-methylcrotonyl-CoA:carbon dioxide ligase subunit beta</fullName>
    </alternativeName>
</protein>
<dbReference type="PANTHER" id="PTHR22855">
    <property type="entry name" value="ACETYL, PROPIONYL, PYRUVATE, AND GLUTACONYL CARBOXYLASE-RELATED"/>
    <property type="match status" value="1"/>
</dbReference>
<organism evidence="10 11">
    <name type="scientific">Oreochromis aureus</name>
    <name type="common">Israeli tilapia</name>
    <name type="synonym">Chromis aureus</name>
    <dbReference type="NCBI Taxonomy" id="47969"/>
    <lineage>
        <taxon>Eukaryota</taxon>
        <taxon>Metazoa</taxon>
        <taxon>Chordata</taxon>
        <taxon>Craniata</taxon>
        <taxon>Vertebrata</taxon>
        <taxon>Euteleostomi</taxon>
        <taxon>Actinopterygii</taxon>
        <taxon>Neopterygii</taxon>
        <taxon>Teleostei</taxon>
        <taxon>Neoteleostei</taxon>
        <taxon>Acanthomorphata</taxon>
        <taxon>Ovalentaria</taxon>
        <taxon>Cichlomorphae</taxon>
        <taxon>Cichliformes</taxon>
        <taxon>Cichlidae</taxon>
        <taxon>African cichlids</taxon>
        <taxon>Pseudocrenilabrinae</taxon>
        <taxon>Oreochromini</taxon>
        <taxon>Oreochromis</taxon>
    </lineage>
</organism>
<reference evidence="10" key="2">
    <citation type="submission" date="2025-09" db="UniProtKB">
        <authorList>
            <consortium name="Ensembl"/>
        </authorList>
    </citation>
    <scope>IDENTIFICATION</scope>
</reference>
<evidence type="ECO:0000256" key="3">
    <source>
        <dbReference type="ARBA" id="ARBA00026116"/>
    </source>
</evidence>
<evidence type="ECO:0000259" key="8">
    <source>
        <dbReference type="PROSITE" id="PS50980"/>
    </source>
</evidence>
<comment type="pathway">
    <text evidence="2">Amino-acid degradation; L-leucine degradation; (S)-3-hydroxy-3-methylglutaryl-CoA from 3-isovaleryl-CoA: step 2/3.</text>
</comment>
<dbReference type="InterPro" id="IPR011763">
    <property type="entry name" value="COA_CT_C"/>
</dbReference>
<evidence type="ECO:0000256" key="6">
    <source>
        <dbReference type="ARBA" id="ARBA00031404"/>
    </source>
</evidence>
<sequence length="547" mass="60309">MILQSFRPWLLRCRSLPLACTRAYHADKVARLGSQPDKQTSEYQENYDRMKVLVDELKSRTEKIRLGGGEKARRLHTSRGKLLPRERIDRLLDPGSPFLEFSQFAGYELYGKEEVPAGGIITGIGRVSGVECIIVANDATVKGGTYYPITVKKHLRAQEIAQQNHLPCIYLGYVLILYMSDMRPNYFSSLFKIAVVMGSCTAGGAYVPAMADESIIVRKQGTIFLGGPPLVKAATGEEVSAEDLGGADLHCKKSGVTDHYALDDNHALHLARKTVRSLNYRKNIEVTIESPESPLYPADELYGIVGDNLKRNFDVREVIARIVDGSKFDEFKAFYGDTLVTGFSRIFGYPVGIIGNNGVLFSESAKKGTHFIELCCQRNIPLVFLQNITGFMVGREYEAGGIAKDGAKMVTAVACASVPKITVIIGGSYGAGNYGMCGRAYSPRFLYMWPNSRISVMGGEQAATVLATITKDQRAREGKEFTAEQEAAMKEPIVRRFEEEGSPYYSSARLWDDGIIDPAETRMVLGLSLSAALNAPTTKTRFGVFRM</sequence>
<dbReference type="Gene3D" id="3.90.226.10">
    <property type="entry name" value="2-enoyl-CoA Hydratase, Chain A, domain 1"/>
    <property type="match status" value="3"/>
</dbReference>
<evidence type="ECO:0000256" key="4">
    <source>
        <dbReference type="ARBA" id="ARBA00031109"/>
    </source>
</evidence>
<dbReference type="GO" id="GO:0006552">
    <property type="term" value="P:L-leucine catabolic process"/>
    <property type="evidence" value="ECO:0007669"/>
    <property type="project" value="UniProtKB-UniPathway"/>
</dbReference>
<dbReference type="PROSITE" id="PS50989">
    <property type="entry name" value="COA_CT_CTER"/>
    <property type="match status" value="1"/>
</dbReference>
<dbReference type="Proteomes" id="UP000472276">
    <property type="component" value="Unassembled WGS sequence"/>
</dbReference>
<dbReference type="EC" id="6.4.1.4" evidence="3"/>
<evidence type="ECO:0000256" key="2">
    <source>
        <dbReference type="ARBA" id="ARBA00025711"/>
    </source>
</evidence>
<feature type="domain" description="CoA carboxyltransferase N-terminal" evidence="8">
    <location>
        <begin position="50"/>
        <end position="290"/>
    </location>
</feature>